<evidence type="ECO:0000313" key="1">
    <source>
        <dbReference type="EMBL" id="NUW30751.1"/>
    </source>
</evidence>
<gene>
    <name evidence="1" type="ORF">HTZ77_04845</name>
</gene>
<proteinExistence type="predicted"/>
<name>A0A7Y6M1S8_9ACTN</name>
<keyword evidence="2" id="KW-1185">Reference proteome</keyword>
<dbReference type="AlphaFoldDB" id="A0A7Y6M1S8"/>
<reference evidence="1 2" key="1">
    <citation type="submission" date="2020-06" db="EMBL/GenBank/DDBJ databases">
        <title>Nonomuraea sp. SMC257, a novel actinomycete isolated from soil.</title>
        <authorList>
            <person name="Chanama M."/>
        </authorList>
    </citation>
    <scope>NUCLEOTIDE SEQUENCE [LARGE SCALE GENOMIC DNA]</scope>
    <source>
        <strain evidence="1 2">SMC257</strain>
    </source>
</reference>
<comment type="caution">
    <text evidence="1">The sequence shown here is derived from an EMBL/GenBank/DDBJ whole genome shotgun (WGS) entry which is preliminary data.</text>
</comment>
<dbReference type="EMBL" id="JABWGN010000002">
    <property type="protein sequence ID" value="NUW30751.1"/>
    <property type="molecule type" value="Genomic_DNA"/>
</dbReference>
<evidence type="ECO:0000313" key="2">
    <source>
        <dbReference type="Proteomes" id="UP000586042"/>
    </source>
</evidence>
<dbReference type="RefSeq" id="WP_175588205.1">
    <property type="nucleotide sequence ID" value="NZ_JABWGN010000002.1"/>
</dbReference>
<accession>A0A7Y6M1S8</accession>
<protein>
    <submittedName>
        <fullName evidence="1">Uncharacterized protein</fullName>
    </submittedName>
</protein>
<sequence>MYVRFQSPTPNARGVHPGIFGLVNGLAKQGRLSPEQERFKTESHAWFHANLIDPSTVDPHIYDRDHNPGATAWFKTSADHLLERLTGYLEILAAHDVACVRIETAEPGKVIYEDAHQVIVVPDSTGYASASP</sequence>
<dbReference type="Proteomes" id="UP000586042">
    <property type="component" value="Unassembled WGS sequence"/>
</dbReference>
<organism evidence="1 2">
    <name type="scientific">Nonomuraea montanisoli</name>
    <dbReference type="NCBI Taxonomy" id="2741721"/>
    <lineage>
        <taxon>Bacteria</taxon>
        <taxon>Bacillati</taxon>
        <taxon>Actinomycetota</taxon>
        <taxon>Actinomycetes</taxon>
        <taxon>Streptosporangiales</taxon>
        <taxon>Streptosporangiaceae</taxon>
        <taxon>Nonomuraea</taxon>
    </lineage>
</organism>